<feature type="transmembrane region" description="Helical" evidence="1">
    <location>
        <begin position="62"/>
        <end position="83"/>
    </location>
</feature>
<dbReference type="EMBL" id="JACHGW010000005">
    <property type="protein sequence ID" value="MBB6052980.1"/>
    <property type="molecule type" value="Genomic_DNA"/>
</dbReference>
<accession>A0A7W9W9A3</accession>
<name>A0A7W9W9A3_ARMRO</name>
<gene>
    <name evidence="2" type="ORF">HNQ39_004812</name>
</gene>
<organism evidence="2 3">
    <name type="scientific">Armatimonas rosea</name>
    <dbReference type="NCBI Taxonomy" id="685828"/>
    <lineage>
        <taxon>Bacteria</taxon>
        <taxon>Bacillati</taxon>
        <taxon>Armatimonadota</taxon>
        <taxon>Armatimonadia</taxon>
        <taxon>Armatimonadales</taxon>
        <taxon>Armatimonadaceae</taxon>
        <taxon>Armatimonas</taxon>
    </lineage>
</organism>
<evidence type="ECO:0000313" key="3">
    <source>
        <dbReference type="Proteomes" id="UP000520814"/>
    </source>
</evidence>
<keyword evidence="1" id="KW-0472">Membrane</keyword>
<protein>
    <submittedName>
        <fullName evidence="2">Uncharacterized protein</fullName>
    </submittedName>
</protein>
<dbReference type="Proteomes" id="UP000520814">
    <property type="component" value="Unassembled WGS sequence"/>
</dbReference>
<evidence type="ECO:0000313" key="2">
    <source>
        <dbReference type="EMBL" id="MBB6052980.1"/>
    </source>
</evidence>
<reference evidence="2 3" key="1">
    <citation type="submission" date="2020-08" db="EMBL/GenBank/DDBJ databases">
        <title>Genomic Encyclopedia of Type Strains, Phase IV (KMG-IV): sequencing the most valuable type-strain genomes for metagenomic binning, comparative biology and taxonomic classification.</title>
        <authorList>
            <person name="Goeker M."/>
        </authorList>
    </citation>
    <scope>NUCLEOTIDE SEQUENCE [LARGE SCALE GENOMIC DNA]</scope>
    <source>
        <strain evidence="2 3">DSM 23562</strain>
    </source>
</reference>
<evidence type="ECO:0000256" key="1">
    <source>
        <dbReference type="SAM" id="Phobius"/>
    </source>
</evidence>
<comment type="caution">
    <text evidence="2">The sequence shown here is derived from an EMBL/GenBank/DDBJ whole genome shotgun (WGS) entry which is preliminary data.</text>
</comment>
<sequence>MSQRQQLLNLSLQDELAPVQQKLTRCETILLRVLIVKGVLLVGGSLLLALTPGMPIPQKFFYIQNILGLLFLIAIVAGFGHTIMSSLAKTLLLTITERRSEVGTEQVSWLLEILIATQYLGGLDDRRIRAKKQLEATLLELLPKLNEAQCRALTKAPCGYLRGWVKNGHRGQQVAALLVLASAHDTKTIKHAQGLLQGSADADPHVREAAREFLLVVGE</sequence>
<keyword evidence="1" id="KW-1133">Transmembrane helix</keyword>
<dbReference type="RefSeq" id="WP_184202828.1">
    <property type="nucleotide sequence ID" value="NZ_JACHGW010000005.1"/>
</dbReference>
<keyword evidence="1" id="KW-0812">Transmembrane</keyword>
<proteinExistence type="predicted"/>
<dbReference type="AlphaFoldDB" id="A0A7W9W9A3"/>
<keyword evidence="3" id="KW-1185">Reference proteome</keyword>
<feature type="transmembrane region" description="Helical" evidence="1">
    <location>
        <begin position="29"/>
        <end position="50"/>
    </location>
</feature>